<dbReference type="GO" id="GO:0016567">
    <property type="term" value="P:protein ubiquitination"/>
    <property type="evidence" value="ECO:0007669"/>
    <property type="project" value="UniProtKB-UniPathway"/>
</dbReference>
<evidence type="ECO:0000256" key="7">
    <source>
        <dbReference type="ARBA" id="ARBA00022771"/>
    </source>
</evidence>
<keyword evidence="7" id="KW-0863">Zinc-finger</keyword>
<dbReference type="OrthoDB" id="10009520at2759"/>
<evidence type="ECO:0000256" key="2">
    <source>
        <dbReference type="ARBA" id="ARBA00001947"/>
    </source>
</evidence>
<comment type="cofactor">
    <cofactor evidence="2">
        <name>Zn(2+)</name>
        <dbReference type="ChEBI" id="CHEBI:29105"/>
    </cofactor>
</comment>
<evidence type="ECO:0000313" key="12">
    <source>
        <dbReference type="Proteomes" id="UP000595140"/>
    </source>
</evidence>
<keyword evidence="9" id="KW-0862">Zinc</keyword>
<dbReference type="CDD" id="cd22584">
    <property type="entry name" value="Rcat_RBR_unk"/>
    <property type="match status" value="1"/>
</dbReference>
<organism evidence="11 12">
    <name type="scientific">Cuscuta campestris</name>
    <dbReference type="NCBI Taxonomy" id="132261"/>
    <lineage>
        <taxon>Eukaryota</taxon>
        <taxon>Viridiplantae</taxon>
        <taxon>Streptophyta</taxon>
        <taxon>Embryophyta</taxon>
        <taxon>Tracheophyta</taxon>
        <taxon>Spermatophyta</taxon>
        <taxon>Magnoliopsida</taxon>
        <taxon>eudicotyledons</taxon>
        <taxon>Gunneridae</taxon>
        <taxon>Pentapetalae</taxon>
        <taxon>asterids</taxon>
        <taxon>lamiids</taxon>
        <taxon>Solanales</taxon>
        <taxon>Convolvulaceae</taxon>
        <taxon>Cuscuteae</taxon>
        <taxon>Cuscuta</taxon>
        <taxon>Cuscuta subgen. Grammica</taxon>
        <taxon>Cuscuta sect. Cleistogrammica</taxon>
    </lineage>
</organism>
<keyword evidence="12" id="KW-1185">Reference proteome</keyword>
<evidence type="ECO:0000256" key="3">
    <source>
        <dbReference type="ARBA" id="ARBA00012251"/>
    </source>
</evidence>
<name>A0A484N0P6_9ASTE</name>
<accession>A0A484N0P6</accession>
<evidence type="ECO:0000256" key="5">
    <source>
        <dbReference type="ARBA" id="ARBA00022723"/>
    </source>
</evidence>
<evidence type="ECO:0000256" key="6">
    <source>
        <dbReference type="ARBA" id="ARBA00022737"/>
    </source>
</evidence>
<evidence type="ECO:0000256" key="8">
    <source>
        <dbReference type="ARBA" id="ARBA00022786"/>
    </source>
</evidence>
<dbReference type="EC" id="2.3.2.31" evidence="3"/>
<dbReference type="GO" id="GO:0061630">
    <property type="term" value="F:ubiquitin protein ligase activity"/>
    <property type="evidence" value="ECO:0007669"/>
    <property type="project" value="UniProtKB-EC"/>
</dbReference>
<dbReference type="SUPFAM" id="SSF57850">
    <property type="entry name" value="RING/U-box"/>
    <property type="match status" value="2"/>
</dbReference>
<sequence>MIQASEKFYCPFKDCSALLVDEKAEIEESECPECRRLFCAKCQVPWHSEISCSDFQELNLNERQREDIQMMNLAQGKEWKRCPNCRIFVERISGCGFMSCRCGCTFCYRCGAPAKDHLCPKCGQLTR</sequence>
<evidence type="ECO:0000256" key="9">
    <source>
        <dbReference type="ARBA" id="ARBA00022833"/>
    </source>
</evidence>
<keyword evidence="8" id="KW-0833">Ubl conjugation pathway</keyword>
<keyword evidence="6" id="KW-0677">Repeat</keyword>
<feature type="domain" description="RING-type" evidence="10">
    <location>
        <begin position="1"/>
        <end position="127"/>
    </location>
</feature>
<dbReference type="InterPro" id="IPR031127">
    <property type="entry name" value="E3_UB_ligase_RBR"/>
</dbReference>
<reference evidence="11 12" key="1">
    <citation type="submission" date="2018-04" db="EMBL/GenBank/DDBJ databases">
        <authorList>
            <person name="Vogel A."/>
        </authorList>
    </citation>
    <scope>NUCLEOTIDE SEQUENCE [LARGE SCALE GENOMIC DNA]</scope>
</reference>
<evidence type="ECO:0000259" key="10">
    <source>
        <dbReference type="PROSITE" id="PS51873"/>
    </source>
</evidence>
<dbReference type="UniPathway" id="UPA00143"/>
<dbReference type="Gene3D" id="1.20.120.1750">
    <property type="match status" value="1"/>
</dbReference>
<protein>
    <recommendedName>
        <fullName evidence="3">RBR-type E3 ubiquitin transferase</fullName>
        <ecNumber evidence="3">2.3.2.31</ecNumber>
    </recommendedName>
</protein>
<dbReference type="AlphaFoldDB" id="A0A484N0P6"/>
<dbReference type="Proteomes" id="UP000595140">
    <property type="component" value="Unassembled WGS sequence"/>
</dbReference>
<proteinExistence type="predicted"/>
<dbReference type="PROSITE" id="PS51873">
    <property type="entry name" value="TRIAD"/>
    <property type="match status" value="1"/>
</dbReference>
<dbReference type="SMART" id="SM00647">
    <property type="entry name" value="IBR"/>
    <property type="match status" value="2"/>
</dbReference>
<dbReference type="PANTHER" id="PTHR11685">
    <property type="entry name" value="RBR FAMILY RING FINGER AND IBR DOMAIN-CONTAINING"/>
    <property type="match status" value="1"/>
</dbReference>
<evidence type="ECO:0000256" key="4">
    <source>
        <dbReference type="ARBA" id="ARBA00022679"/>
    </source>
</evidence>
<evidence type="ECO:0000313" key="11">
    <source>
        <dbReference type="EMBL" id="VFQ94267.1"/>
    </source>
</evidence>
<evidence type="ECO:0000256" key="1">
    <source>
        <dbReference type="ARBA" id="ARBA00001798"/>
    </source>
</evidence>
<dbReference type="GO" id="GO:0008270">
    <property type="term" value="F:zinc ion binding"/>
    <property type="evidence" value="ECO:0007669"/>
    <property type="project" value="UniProtKB-KW"/>
</dbReference>
<dbReference type="Pfam" id="PF01485">
    <property type="entry name" value="IBR"/>
    <property type="match status" value="1"/>
</dbReference>
<keyword evidence="4" id="KW-0808">Transferase</keyword>
<dbReference type="EMBL" id="OOIL02005264">
    <property type="protein sequence ID" value="VFQ94267.1"/>
    <property type="molecule type" value="Genomic_DNA"/>
</dbReference>
<comment type="catalytic activity">
    <reaction evidence="1">
        <text>[E2 ubiquitin-conjugating enzyme]-S-ubiquitinyl-L-cysteine + [acceptor protein]-L-lysine = [E2 ubiquitin-conjugating enzyme]-L-cysteine + [acceptor protein]-N(6)-ubiquitinyl-L-lysine.</text>
        <dbReference type="EC" id="2.3.2.31"/>
    </reaction>
</comment>
<keyword evidence="5" id="KW-0479">Metal-binding</keyword>
<gene>
    <name evidence="11" type="ORF">CCAM_LOCUS36043</name>
</gene>
<dbReference type="InterPro" id="IPR002867">
    <property type="entry name" value="IBR_dom"/>
</dbReference>
<dbReference type="InterPro" id="IPR044066">
    <property type="entry name" value="TRIAD_supradom"/>
</dbReference>